<feature type="compositionally biased region" description="Low complexity" evidence="9">
    <location>
        <begin position="439"/>
        <end position="460"/>
    </location>
</feature>
<keyword evidence="4 8" id="KW-0238">DNA-binding</keyword>
<comment type="subcellular location">
    <subcellularLocation>
        <location evidence="1 8">Nucleus</location>
    </subcellularLocation>
</comment>
<evidence type="ECO:0000313" key="12">
    <source>
        <dbReference type="RefSeq" id="XP_010459644.1"/>
    </source>
</evidence>
<dbReference type="Pfam" id="PF05920">
    <property type="entry name" value="Homeobox_KN"/>
    <property type="match status" value="1"/>
</dbReference>
<evidence type="ECO:0000313" key="11">
    <source>
        <dbReference type="Proteomes" id="UP000694864"/>
    </source>
</evidence>
<evidence type="ECO:0000256" key="4">
    <source>
        <dbReference type="ARBA" id="ARBA00023125"/>
    </source>
</evidence>
<reference evidence="12" key="2">
    <citation type="submission" date="2025-08" db="UniProtKB">
        <authorList>
            <consortium name="RefSeq"/>
        </authorList>
    </citation>
    <scope>IDENTIFICATION</scope>
    <source>
        <tissue evidence="12">Leaf</tissue>
    </source>
</reference>
<keyword evidence="7 8" id="KW-0539">Nucleus</keyword>
<keyword evidence="3" id="KW-0805">Transcription regulation</keyword>
<evidence type="ECO:0000256" key="5">
    <source>
        <dbReference type="ARBA" id="ARBA00023155"/>
    </source>
</evidence>
<evidence type="ECO:0000256" key="7">
    <source>
        <dbReference type="ARBA" id="ARBA00023242"/>
    </source>
</evidence>
<keyword evidence="5 8" id="KW-0371">Homeobox</keyword>
<dbReference type="InterPro" id="IPR009057">
    <property type="entry name" value="Homeodomain-like_sf"/>
</dbReference>
<organism evidence="11 12">
    <name type="scientific">Camelina sativa</name>
    <name type="common">False flax</name>
    <name type="synonym">Myagrum sativum</name>
    <dbReference type="NCBI Taxonomy" id="90675"/>
    <lineage>
        <taxon>Eukaryota</taxon>
        <taxon>Viridiplantae</taxon>
        <taxon>Streptophyta</taxon>
        <taxon>Embryophyta</taxon>
        <taxon>Tracheophyta</taxon>
        <taxon>Spermatophyta</taxon>
        <taxon>Magnoliopsida</taxon>
        <taxon>eudicotyledons</taxon>
        <taxon>Gunneridae</taxon>
        <taxon>Pentapetalae</taxon>
        <taxon>rosids</taxon>
        <taxon>malvids</taxon>
        <taxon>Brassicales</taxon>
        <taxon>Brassicaceae</taxon>
        <taxon>Camelineae</taxon>
        <taxon>Camelina</taxon>
    </lineage>
</organism>
<dbReference type="SMART" id="SM00574">
    <property type="entry name" value="POX"/>
    <property type="match status" value="1"/>
</dbReference>
<protein>
    <submittedName>
        <fullName evidence="12">BEL1-like homeodomain protein 10</fullName>
    </submittedName>
</protein>
<dbReference type="PROSITE" id="PS50071">
    <property type="entry name" value="HOMEOBOX_2"/>
    <property type="match status" value="1"/>
</dbReference>
<dbReference type="Gene3D" id="1.10.10.60">
    <property type="entry name" value="Homeodomain-like"/>
    <property type="match status" value="1"/>
</dbReference>
<evidence type="ECO:0000256" key="9">
    <source>
        <dbReference type="SAM" id="MobiDB-lite"/>
    </source>
</evidence>
<feature type="domain" description="Homeobox" evidence="10">
    <location>
        <begin position="350"/>
        <end position="413"/>
    </location>
</feature>
<sequence length="542" mass="61214">MAVYYTSNVGCYQQEPIFLNHQQQQQQQASSSSAAASFTVTGGDNVRNEMVFIPPTTGDVVTVNGAVSSSDLSFHDGQGLSLSLGTQISVPPFQYHQYQLGFTQNPSLSSVKETSTYNVDEMSVKSKEMLLLGQSDPSSVYAGNGGNGFYNNYRYNETSGGFMSGVLRSRYLKPAQGLLDEVVSVKKELNQIGNKKMKVNDFNNGSKEIGRGGSGELSSDSNGKSIELSTVEREELQNKKNKLMTMVDEVDKRYNQYYHQMEALASSFEIVAGLGSAKPYTSVALNRISRHFRALRDAIKEQIQIIRDKLGEKGGESLDDQQGERIPRLRYLDQRLRQQRALHQQLGMVRPAWRPQRGLPENSVSVLRAWLFEHFLHPYPKESEKIMLAKQTGLSKNQVANWFINARVRLWKPMIEEMYKEEFGDESELLISKSSQEPNSTNQEDSSSQQEQQQQENNNNHLAYSSVDTTNIAFSSEIKPDRVSGNDDEPQQQQQQQMNRSADYDTLMNYQGFGLDDYRYIGGSNQQESRFSNSHHLHDFVV</sequence>
<feature type="compositionally biased region" description="Polar residues" evidence="9">
    <location>
        <begin position="216"/>
        <end position="225"/>
    </location>
</feature>
<feature type="region of interest" description="Disordered" evidence="9">
    <location>
        <begin position="435"/>
        <end position="463"/>
    </location>
</feature>
<comment type="similarity">
    <text evidence="2">Belongs to the TALE/BELL homeobox family.</text>
</comment>
<feature type="region of interest" description="Disordered" evidence="9">
    <location>
        <begin position="479"/>
        <end position="502"/>
    </location>
</feature>
<feature type="region of interest" description="Disordered" evidence="9">
    <location>
        <begin position="200"/>
        <end position="225"/>
    </location>
</feature>
<dbReference type="InterPro" id="IPR006563">
    <property type="entry name" value="POX_dom"/>
</dbReference>
<accession>A0ABM0VQF7</accession>
<dbReference type="InterPro" id="IPR001356">
    <property type="entry name" value="HD"/>
</dbReference>
<evidence type="ECO:0000256" key="2">
    <source>
        <dbReference type="ARBA" id="ARBA00006454"/>
    </source>
</evidence>
<evidence type="ECO:0000256" key="8">
    <source>
        <dbReference type="PROSITE-ProRule" id="PRU00108"/>
    </source>
</evidence>
<proteinExistence type="inferred from homology"/>
<dbReference type="RefSeq" id="XP_010459644.1">
    <property type="nucleotide sequence ID" value="XM_010461342.2"/>
</dbReference>
<dbReference type="PANTHER" id="PTHR11850">
    <property type="entry name" value="HOMEOBOX PROTEIN TRANSCRIPTION FACTORS"/>
    <property type="match status" value="1"/>
</dbReference>
<dbReference type="CDD" id="cd00086">
    <property type="entry name" value="homeodomain"/>
    <property type="match status" value="1"/>
</dbReference>
<dbReference type="InterPro" id="IPR050224">
    <property type="entry name" value="TALE_homeobox"/>
</dbReference>
<dbReference type="SMART" id="SM00389">
    <property type="entry name" value="HOX"/>
    <property type="match status" value="1"/>
</dbReference>
<reference evidence="11" key="1">
    <citation type="journal article" date="2014" name="Nat. Commun.">
        <title>The emerging biofuel crop Camelina sativa retains a highly undifferentiated hexaploid genome structure.</title>
        <authorList>
            <person name="Kagale S."/>
            <person name="Koh C."/>
            <person name="Nixon J."/>
            <person name="Bollina V."/>
            <person name="Clarke W.E."/>
            <person name="Tuteja R."/>
            <person name="Spillane C."/>
            <person name="Robinson S.J."/>
            <person name="Links M.G."/>
            <person name="Clarke C."/>
            <person name="Higgins E.E."/>
            <person name="Huebert T."/>
            <person name="Sharpe A.G."/>
            <person name="Parkin I.A."/>
        </authorList>
    </citation>
    <scope>NUCLEOTIDE SEQUENCE [LARGE SCALE GENOMIC DNA]</scope>
    <source>
        <strain evidence="11">cv. DH55</strain>
    </source>
</reference>
<evidence type="ECO:0000259" key="10">
    <source>
        <dbReference type="PROSITE" id="PS50071"/>
    </source>
</evidence>
<dbReference type="Pfam" id="PF07526">
    <property type="entry name" value="POX"/>
    <property type="match status" value="1"/>
</dbReference>
<gene>
    <name evidence="12" type="primary">LOC104740668</name>
</gene>
<keyword evidence="6" id="KW-0804">Transcription</keyword>
<dbReference type="SUPFAM" id="SSF46689">
    <property type="entry name" value="Homeodomain-like"/>
    <property type="match status" value="1"/>
</dbReference>
<evidence type="ECO:0000256" key="6">
    <source>
        <dbReference type="ARBA" id="ARBA00023163"/>
    </source>
</evidence>
<evidence type="ECO:0000256" key="1">
    <source>
        <dbReference type="ARBA" id="ARBA00004123"/>
    </source>
</evidence>
<feature type="DNA-binding region" description="Homeobox" evidence="8">
    <location>
        <begin position="352"/>
        <end position="414"/>
    </location>
</feature>
<name>A0ABM0VQF7_CAMSA</name>
<dbReference type="InterPro" id="IPR008422">
    <property type="entry name" value="KN_HD"/>
</dbReference>
<keyword evidence="11" id="KW-1185">Reference proteome</keyword>
<evidence type="ECO:0000256" key="3">
    <source>
        <dbReference type="ARBA" id="ARBA00023015"/>
    </source>
</evidence>
<dbReference type="Proteomes" id="UP000694864">
    <property type="component" value="Chromosome 14"/>
</dbReference>
<dbReference type="GeneID" id="104740668"/>